<keyword evidence="6 7" id="KW-0472">Membrane</keyword>
<feature type="transmembrane region" description="Helical" evidence="7">
    <location>
        <begin position="9"/>
        <end position="30"/>
    </location>
</feature>
<feature type="transmembrane region" description="Helical" evidence="7">
    <location>
        <begin position="274"/>
        <end position="300"/>
    </location>
</feature>
<keyword evidence="4 7" id="KW-0812">Transmembrane</keyword>
<feature type="domain" description="ABC transmembrane type-1" evidence="8">
    <location>
        <begin position="95"/>
        <end position="297"/>
    </location>
</feature>
<evidence type="ECO:0000313" key="10">
    <source>
        <dbReference type="Proteomes" id="UP000043699"/>
    </source>
</evidence>
<comment type="similarity">
    <text evidence="7">Belongs to the binding-protein-dependent transport system permease family.</text>
</comment>
<protein>
    <submittedName>
        <fullName evidence="9">Oligopeptide transport system permease protein OppB</fullName>
    </submittedName>
</protein>
<dbReference type="Pfam" id="PF00528">
    <property type="entry name" value="BPD_transp_1"/>
    <property type="match status" value="1"/>
</dbReference>
<organism evidence="9 10">
    <name type="scientific">Planococcus massiliensis</name>
    <dbReference type="NCBI Taxonomy" id="1499687"/>
    <lineage>
        <taxon>Bacteria</taxon>
        <taxon>Bacillati</taxon>
        <taxon>Bacillota</taxon>
        <taxon>Bacilli</taxon>
        <taxon>Bacillales</taxon>
        <taxon>Caryophanaceae</taxon>
        <taxon>Planococcus</taxon>
    </lineage>
</organism>
<accession>A0A098EK85</accession>
<dbReference type="InterPro" id="IPR045621">
    <property type="entry name" value="BPD_transp_1_N"/>
</dbReference>
<keyword evidence="10" id="KW-1185">Reference proteome</keyword>
<sequence>MARYIGKRLIYMVITLALIATFTFFLMKILPGSPIASADKLSPEQRAVVEARYGLDEPLPVQYFDYMFGLLKGDLGISINQFKGANVTDLIISRMGPSAQIGFQGMVLGTILGILLGMVAALRQNTWIDYSSTLVAIIGISIPSFVFASLLQYWFGLKLEWFPVALWKDGFMSSVLPSIALAMFPLATAARFIRTEMIEVLGSDYITLAKAKGASGSEIAFKHAIRNALIPLITVLGPMAVGILTGSLVVEQIFAIPGIGEQFVKSIMVNDFSIIMGTTIFFSVFLIIVILIVDILYGVIDPRIRLSGGKN</sequence>
<reference evidence="9 10" key="1">
    <citation type="submission" date="2014-09" db="EMBL/GenBank/DDBJ databases">
        <authorList>
            <person name="Urmite Genomes Urmite Genomes"/>
        </authorList>
    </citation>
    <scope>NUCLEOTIDE SEQUENCE [LARGE SCALE GENOMIC DNA]</scope>
    <source>
        <strain evidence="9 10">ES2</strain>
    </source>
</reference>
<dbReference type="STRING" id="1499687.BN1080_01183"/>
<keyword evidence="5 7" id="KW-1133">Transmembrane helix</keyword>
<dbReference type="AlphaFoldDB" id="A0A098EK85"/>
<evidence type="ECO:0000313" key="9">
    <source>
        <dbReference type="EMBL" id="CEG22260.1"/>
    </source>
</evidence>
<dbReference type="NCBIfam" id="NF045471">
    <property type="entry name" value="Opp3B"/>
    <property type="match status" value="1"/>
</dbReference>
<dbReference type="PANTHER" id="PTHR43163">
    <property type="entry name" value="DIPEPTIDE TRANSPORT SYSTEM PERMEASE PROTEIN DPPB-RELATED"/>
    <property type="match status" value="1"/>
</dbReference>
<proteinExistence type="inferred from homology"/>
<dbReference type="PROSITE" id="PS50928">
    <property type="entry name" value="ABC_TM1"/>
    <property type="match status" value="1"/>
</dbReference>
<evidence type="ECO:0000259" key="8">
    <source>
        <dbReference type="PROSITE" id="PS50928"/>
    </source>
</evidence>
<feature type="transmembrane region" description="Helical" evidence="7">
    <location>
        <begin position="101"/>
        <end position="122"/>
    </location>
</feature>
<dbReference type="RefSeq" id="WP_052650971.1">
    <property type="nucleotide sequence ID" value="NZ_CCXS01000001.1"/>
</dbReference>
<evidence type="ECO:0000256" key="4">
    <source>
        <dbReference type="ARBA" id="ARBA00022692"/>
    </source>
</evidence>
<dbReference type="PANTHER" id="PTHR43163:SF6">
    <property type="entry name" value="DIPEPTIDE TRANSPORT SYSTEM PERMEASE PROTEIN DPPB-RELATED"/>
    <property type="match status" value="1"/>
</dbReference>
<feature type="transmembrane region" description="Helical" evidence="7">
    <location>
        <begin position="134"/>
        <end position="155"/>
    </location>
</feature>
<keyword evidence="2 7" id="KW-0813">Transport</keyword>
<dbReference type="Gene3D" id="1.10.3720.10">
    <property type="entry name" value="MetI-like"/>
    <property type="match status" value="1"/>
</dbReference>
<dbReference type="InterPro" id="IPR035906">
    <property type="entry name" value="MetI-like_sf"/>
</dbReference>
<dbReference type="CDD" id="cd06261">
    <property type="entry name" value="TM_PBP2"/>
    <property type="match status" value="1"/>
</dbReference>
<feature type="transmembrane region" description="Helical" evidence="7">
    <location>
        <begin position="175"/>
        <end position="193"/>
    </location>
</feature>
<evidence type="ECO:0000256" key="5">
    <source>
        <dbReference type="ARBA" id="ARBA00022989"/>
    </source>
</evidence>
<dbReference type="GO" id="GO:0005886">
    <property type="term" value="C:plasma membrane"/>
    <property type="evidence" value="ECO:0007669"/>
    <property type="project" value="UniProtKB-SubCell"/>
</dbReference>
<evidence type="ECO:0000256" key="2">
    <source>
        <dbReference type="ARBA" id="ARBA00022448"/>
    </source>
</evidence>
<dbReference type="OrthoDB" id="401349at2"/>
<dbReference type="Pfam" id="PF19300">
    <property type="entry name" value="BPD_transp_1_N"/>
    <property type="match status" value="1"/>
</dbReference>
<evidence type="ECO:0000256" key="7">
    <source>
        <dbReference type="RuleBase" id="RU363032"/>
    </source>
</evidence>
<dbReference type="EMBL" id="CCXS01000001">
    <property type="protein sequence ID" value="CEG22260.1"/>
    <property type="molecule type" value="Genomic_DNA"/>
</dbReference>
<evidence type="ECO:0000256" key="1">
    <source>
        <dbReference type="ARBA" id="ARBA00004651"/>
    </source>
</evidence>
<feature type="transmembrane region" description="Helical" evidence="7">
    <location>
        <begin position="229"/>
        <end position="254"/>
    </location>
</feature>
<keyword evidence="3" id="KW-1003">Cell membrane</keyword>
<comment type="subcellular location">
    <subcellularLocation>
        <location evidence="1 7">Cell membrane</location>
        <topology evidence="1 7">Multi-pass membrane protein</topology>
    </subcellularLocation>
</comment>
<dbReference type="GO" id="GO:0055085">
    <property type="term" value="P:transmembrane transport"/>
    <property type="evidence" value="ECO:0007669"/>
    <property type="project" value="InterPro"/>
</dbReference>
<dbReference type="Proteomes" id="UP000043699">
    <property type="component" value="Unassembled WGS sequence"/>
</dbReference>
<dbReference type="InterPro" id="IPR000515">
    <property type="entry name" value="MetI-like"/>
</dbReference>
<name>A0A098EK85_9BACL</name>
<dbReference type="SUPFAM" id="SSF161098">
    <property type="entry name" value="MetI-like"/>
    <property type="match status" value="1"/>
</dbReference>
<gene>
    <name evidence="9" type="primary">oppB_1</name>
    <name evidence="9" type="ORF">BN1080_01183</name>
</gene>
<evidence type="ECO:0000256" key="6">
    <source>
        <dbReference type="ARBA" id="ARBA00023136"/>
    </source>
</evidence>
<evidence type="ECO:0000256" key="3">
    <source>
        <dbReference type="ARBA" id="ARBA00022475"/>
    </source>
</evidence>